<dbReference type="Pfam" id="PF01301">
    <property type="entry name" value="Glyco_hydro_35"/>
    <property type="match status" value="1"/>
</dbReference>
<dbReference type="AlphaFoldDB" id="A0A5J5B702"/>
<dbReference type="EMBL" id="CM018038">
    <property type="protein sequence ID" value="KAA8538428.1"/>
    <property type="molecule type" value="Genomic_DNA"/>
</dbReference>
<keyword evidence="5" id="KW-1185">Reference proteome</keyword>
<evidence type="ECO:0000259" key="3">
    <source>
        <dbReference type="Pfam" id="PF17834"/>
    </source>
</evidence>
<dbReference type="OrthoDB" id="1535092at2759"/>
<evidence type="ECO:0000313" key="4">
    <source>
        <dbReference type="EMBL" id="KAA8538428.1"/>
    </source>
</evidence>
<name>A0A5J5B702_9ASTE</name>
<dbReference type="SUPFAM" id="SSF49785">
    <property type="entry name" value="Galactose-binding domain-like"/>
    <property type="match status" value="1"/>
</dbReference>
<dbReference type="GO" id="GO:0005975">
    <property type="term" value="P:carbohydrate metabolic process"/>
    <property type="evidence" value="ECO:0007669"/>
    <property type="project" value="InterPro"/>
</dbReference>
<accession>A0A5J5B702</accession>
<evidence type="ECO:0000256" key="1">
    <source>
        <dbReference type="SAM" id="MobiDB-lite"/>
    </source>
</evidence>
<protein>
    <recommendedName>
        <fullName evidence="6">Beta-galactosidase</fullName>
    </recommendedName>
</protein>
<organism evidence="4 5">
    <name type="scientific">Nyssa sinensis</name>
    <dbReference type="NCBI Taxonomy" id="561372"/>
    <lineage>
        <taxon>Eukaryota</taxon>
        <taxon>Viridiplantae</taxon>
        <taxon>Streptophyta</taxon>
        <taxon>Embryophyta</taxon>
        <taxon>Tracheophyta</taxon>
        <taxon>Spermatophyta</taxon>
        <taxon>Magnoliopsida</taxon>
        <taxon>eudicotyledons</taxon>
        <taxon>Gunneridae</taxon>
        <taxon>Pentapetalae</taxon>
        <taxon>asterids</taxon>
        <taxon>Cornales</taxon>
        <taxon>Nyssaceae</taxon>
        <taxon>Nyssa</taxon>
    </lineage>
</organism>
<feature type="domain" description="Glycoside hydrolase 35 catalytic" evidence="2">
    <location>
        <begin position="1"/>
        <end position="30"/>
    </location>
</feature>
<evidence type="ECO:0008006" key="6">
    <source>
        <dbReference type="Google" id="ProtNLM"/>
    </source>
</evidence>
<dbReference type="GO" id="GO:0004553">
    <property type="term" value="F:hydrolase activity, hydrolyzing O-glycosyl compounds"/>
    <property type="evidence" value="ECO:0007669"/>
    <property type="project" value="InterPro"/>
</dbReference>
<evidence type="ECO:0000313" key="5">
    <source>
        <dbReference type="Proteomes" id="UP000325577"/>
    </source>
</evidence>
<sequence>MYHGGTNFGRTASAFVITSYYDQAPIDDYAQSLYFQGTPITLSLGHQQEAHVFNGQSGQCAAFLLNSNNITNAVVQFQNSTYDLPPRSISILPDCKNVAFNTAKASKHTNSTRSIISGPKFNSAERWEEFEEHVPQFDETSLRSNMLLEHTNTTKDTSDYLWYTVRFQQNSTDAQSVLSVDSLGHVLHAFINGVLVGGREVRVDRRRVVEAGAGSGAGSRSEGGTEEVEPDSCRLHLSYTKPGLNLSTIVGDSEKIGRRDTDADGIST</sequence>
<dbReference type="Proteomes" id="UP000325577">
    <property type="component" value="Linkage Group LG15"/>
</dbReference>
<feature type="domain" description="Beta-galactosidase beta-sandwich" evidence="3">
    <location>
        <begin position="49"/>
        <end position="104"/>
    </location>
</feature>
<dbReference type="InterPro" id="IPR008979">
    <property type="entry name" value="Galactose-bd-like_sf"/>
</dbReference>
<dbReference type="InterPro" id="IPR041392">
    <property type="entry name" value="GHD"/>
</dbReference>
<dbReference type="Gene3D" id="3.20.20.80">
    <property type="entry name" value="Glycosidases"/>
    <property type="match status" value="1"/>
</dbReference>
<dbReference type="PANTHER" id="PTHR23421">
    <property type="entry name" value="BETA-GALACTOSIDASE RELATED"/>
    <property type="match status" value="1"/>
</dbReference>
<evidence type="ECO:0000259" key="2">
    <source>
        <dbReference type="Pfam" id="PF01301"/>
    </source>
</evidence>
<dbReference type="InterPro" id="IPR031330">
    <property type="entry name" value="Gly_Hdrlase_35_cat"/>
</dbReference>
<feature type="region of interest" description="Disordered" evidence="1">
    <location>
        <begin position="212"/>
        <end position="231"/>
    </location>
</feature>
<dbReference type="Pfam" id="PF17834">
    <property type="entry name" value="GHD"/>
    <property type="match status" value="1"/>
</dbReference>
<proteinExistence type="predicted"/>
<reference evidence="4 5" key="1">
    <citation type="submission" date="2019-09" db="EMBL/GenBank/DDBJ databases">
        <title>A chromosome-level genome assembly of the Chinese tupelo Nyssa sinensis.</title>
        <authorList>
            <person name="Yang X."/>
            <person name="Kang M."/>
            <person name="Yang Y."/>
            <person name="Xiong H."/>
            <person name="Wang M."/>
            <person name="Zhang Z."/>
            <person name="Wang Z."/>
            <person name="Wu H."/>
            <person name="Ma T."/>
            <person name="Liu J."/>
            <person name="Xi Z."/>
        </authorList>
    </citation>
    <scope>NUCLEOTIDE SEQUENCE [LARGE SCALE GENOMIC DNA]</scope>
    <source>
        <strain evidence="4">J267</strain>
        <tissue evidence="4">Leaf</tissue>
    </source>
</reference>
<dbReference type="InterPro" id="IPR001944">
    <property type="entry name" value="Glycoside_Hdrlase_35"/>
</dbReference>
<gene>
    <name evidence="4" type="ORF">F0562_028026</name>
</gene>